<protein>
    <submittedName>
        <fullName evidence="11">Venom S1 protease 2</fullName>
    </submittedName>
</protein>
<evidence type="ECO:0000256" key="3">
    <source>
        <dbReference type="ARBA" id="ARBA00022729"/>
    </source>
</evidence>
<dbReference type="GO" id="GO:0005576">
    <property type="term" value="C:extracellular region"/>
    <property type="evidence" value="ECO:0007669"/>
    <property type="project" value="UniProtKB-SubCell"/>
</dbReference>
<comment type="subcellular location">
    <subcellularLocation>
        <location evidence="1">Secreted</location>
    </subcellularLocation>
</comment>
<evidence type="ECO:0000256" key="2">
    <source>
        <dbReference type="ARBA" id="ARBA00022525"/>
    </source>
</evidence>
<comment type="similarity">
    <text evidence="6">Belongs to the peptidase S1 family. CLIP subfamily.</text>
</comment>
<dbReference type="FunFam" id="2.40.10.10:FF:000054">
    <property type="entry name" value="Complement C1r subcomponent"/>
    <property type="match status" value="1"/>
</dbReference>
<dbReference type="PROSITE" id="PS50240">
    <property type="entry name" value="TRYPSIN_DOM"/>
    <property type="match status" value="1"/>
</dbReference>
<dbReference type="SUPFAM" id="SSF50494">
    <property type="entry name" value="Trypsin-like serine proteases"/>
    <property type="match status" value="1"/>
</dbReference>
<organism evidence="11">
    <name type="scientific">Oncocephalus sp</name>
    <dbReference type="NCBI Taxonomy" id="2944721"/>
    <lineage>
        <taxon>Eukaryota</taxon>
        <taxon>Metazoa</taxon>
        <taxon>Ecdysozoa</taxon>
        <taxon>Arthropoda</taxon>
        <taxon>Hexapoda</taxon>
        <taxon>Insecta</taxon>
        <taxon>Pterygota</taxon>
        <taxon>Neoptera</taxon>
        <taxon>Paraneoptera</taxon>
        <taxon>Hemiptera</taxon>
        <taxon>Heteroptera</taxon>
        <taxon>Panheteroptera</taxon>
        <taxon>Cimicomorpha</taxon>
        <taxon>Reduviidae</taxon>
        <taxon>Stenopodainae</taxon>
        <taxon>Oncocephalus</taxon>
    </lineage>
</organism>
<dbReference type="InterPro" id="IPR033116">
    <property type="entry name" value="TRYPSIN_SER"/>
</dbReference>
<dbReference type="PANTHER" id="PTHR24256">
    <property type="entry name" value="TRYPTASE-RELATED"/>
    <property type="match status" value="1"/>
</dbReference>
<dbReference type="PROSITE" id="PS00134">
    <property type="entry name" value="TRYPSIN_HIS"/>
    <property type="match status" value="1"/>
</dbReference>
<dbReference type="InterPro" id="IPR018114">
    <property type="entry name" value="TRYPSIN_HIS"/>
</dbReference>
<sequence>MRYWYLVAGLLVIAAVSTVWAEGDDDDDDDEDSSEHGNKKVPGVKKTTCDCGWANKDDQRIVGGEETKVNEYPFMAGIVYAPKNILFCGGTVITEYHVVTAAHCTEPFEDDDDFEDLRVRLGEHDQDKVDESDSTVEMKVRKIYQHPDYYLVGHKHDISILETDRIVPSRDIGPVCMPKAPTLKIGDTIKVIGWGKLTANGPSSTVLMKATLFVKDRQDCLTAYKDDMVDNNQICTFHPKRDSCQGDSGGPLVKVDSLTNRYVLHACVSFASGCADKFPAVNTNVSQYMKWISETVSKKDGAKLCTMAD</sequence>
<dbReference type="PROSITE" id="PS00135">
    <property type="entry name" value="TRYPSIN_SER"/>
    <property type="match status" value="1"/>
</dbReference>
<evidence type="ECO:0000256" key="8">
    <source>
        <dbReference type="SAM" id="MobiDB-lite"/>
    </source>
</evidence>
<dbReference type="CDD" id="cd00190">
    <property type="entry name" value="Tryp_SPc"/>
    <property type="match status" value="1"/>
</dbReference>
<evidence type="ECO:0000256" key="9">
    <source>
        <dbReference type="SAM" id="SignalP"/>
    </source>
</evidence>
<dbReference type="GO" id="GO:0006508">
    <property type="term" value="P:proteolysis"/>
    <property type="evidence" value="ECO:0007669"/>
    <property type="project" value="UniProtKB-KW"/>
</dbReference>
<dbReference type="FunFam" id="2.40.10.10:FF:000068">
    <property type="entry name" value="transmembrane protease serine 2"/>
    <property type="match status" value="1"/>
</dbReference>
<feature type="chain" id="PRO_5044236389" evidence="9">
    <location>
        <begin position="22"/>
        <end position="309"/>
    </location>
</feature>
<evidence type="ECO:0000256" key="4">
    <source>
        <dbReference type="ARBA" id="ARBA00023157"/>
    </source>
</evidence>
<dbReference type="PRINTS" id="PR00722">
    <property type="entry name" value="CHYMOTRYPSIN"/>
</dbReference>
<keyword evidence="2" id="KW-0964">Secreted</keyword>
<keyword evidence="4" id="KW-1015">Disulfide bond</keyword>
<feature type="domain" description="Peptidase S1" evidence="10">
    <location>
        <begin position="61"/>
        <end position="297"/>
    </location>
</feature>
<feature type="compositionally biased region" description="Acidic residues" evidence="8">
    <location>
        <begin position="22"/>
        <end position="33"/>
    </location>
</feature>
<feature type="signal peptide" evidence="9">
    <location>
        <begin position="1"/>
        <end position="21"/>
    </location>
</feature>
<reference evidence="11" key="1">
    <citation type="submission" date="2024-03" db="EMBL/GenBank/DDBJ databases">
        <title>Venom adaptation and exaptation during the trophic switch to blood-feeding by kissing bugs (Reduviidae: Triatominae).</title>
        <authorList>
            <person name="Zdenek C.N."/>
            <person name="Cardoso F.C."/>
            <person name="Robinson S.D."/>
            <person name="Mercedes R.S."/>
            <person name="Raidjoe E.R."/>
            <person name="Hernandez-Vargas M.J."/>
            <person name="Jin J."/>
            <person name="Corzo G."/>
            <person name="Vetter I."/>
            <person name="King G.F."/>
            <person name="Fry B.G."/>
            <person name="Walker A."/>
        </authorList>
    </citation>
    <scope>NUCLEOTIDE SEQUENCE</scope>
</reference>
<evidence type="ECO:0000256" key="6">
    <source>
        <dbReference type="ARBA" id="ARBA00024195"/>
    </source>
</evidence>
<dbReference type="InterPro" id="IPR009003">
    <property type="entry name" value="Peptidase_S1_PA"/>
</dbReference>
<dbReference type="SMART" id="SM00020">
    <property type="entry name" value="Tryp_SPc"/>
    <property type="match status" value="1"/>
</dbReference>
<evidence type="ECO:0000313" key="11">
    <source>
        <dbReference type="EMBL" id="WXI02665.1"/>
    </source>
</evidence>
<evidence type="ECO:0000256" key="7">
    <source>
        <dbReference type="RuleBase" id="RU363034"/>
    </source>
</evidence>
<dbReference type="InterPro" id="IPR001314">
    <property type="entry name" value="Peptidase_S1A"/>
</dbReference>
<keyword evidence="7" id="KW-0720">Serine protease</keyword>
<keyword evidence="7" id="KW-0378">Hydrolase</keyword>
<dbReference type="Gene3D" id="2.40.10.10">
    <property type="entry name" value="Trypsin-like serine proteases"/>
    <property type="match status" value="1"/>
</dbReference>
<keyword evidence="3 9" id="KW-0732">Signal</keyword>
<dbReference type="GO" id="GO:0004252">
    <property type="term" value="F:serine-type endopeptidase activity"/>
    <property type="evidence" value="ECO:0007669"/>
    <property type="project" value="InterPro"/>
</dbReference>
<feature type="region of interest" description="Disordered" evidence="8">
    <location>
        <begin position="22"/>
        <end position="43"/>
    </location>
</feature>
<proteinExistence type="evidence at transcript level"/>
<dbReference type="Pfam" id="PF00089">
    <property type="entry name" value="Trypsin"/>
    <property type="match status" value="1"/>
</dbReference>
<dbReference type="InterPro" id="IPR051487">
    <property type="entry name" value="Ser/Thr_Proteases_Immune/Dev"/>
</dbReference>
<keyword evidence="7 11" id="KW-0645">Protease</keyword>
<dbReference type="AlphaFoldDB" id="A0AB38ZEG1"/>
<name>A0AB38ZEG1_9HEMI</name>
<evidence type="ECO:0000259" key="10">
    <source>
        <dbReference type="PROSITE" id="PS50240"/>
    </source>
</evidence>
<evidence type="ECO:0000256" key="1">
    <source>
        <dbReference type="ARBA" id="ARBA00004613"/>
    </source>
</evidence>
<dbReference type="InterPro" id="IPR001254">
    <property type="entry name" value="Trypsin_dom"/>
</dbReference>
<accession>A0AB38ZEG1</accession>
<evidence type="ECO:0000256" key="5">
    <source>
        <dbReference type="ARBA" id="ARBA00023180"/>
    </source>
</evidence>
<dbReference type="EMBL" id="PP517415">
    <property type="protein sequence ID" value="WXI02665.1"/>
    <property type="molecule type" value="mRNA"/>
</dbReference>
<dbReference type="InterPro" id="IPR043504">
    <property type="entry name" value="Peptidase_S1_PA_chymotrypsin"/>
</dbReference>
<keyword evidence="5" id="KW-0325">Glycoprotein</keyword>